<evidence type="ECO:0000313" key="6">
    <source>
        <dbReference type="Proteomes" id="UP001461498"/>
    </source>
</evidence>
<dbReference type="Gene3D" id="3.40.50.12780">
    <property type="entry name" value="N-terminal domain of ligase-like"/>
    <property type="match status" value="1"/>
</dbReference>
<dbReference type="AlphaFoldDB" id="A0AAW1CUF9"/>
<dbReference type="Gene3D" id="1.10.1200.10">
    <property type="entry name" value="ACP-like"/>
    <property type="match status" value="1"/>
</dbReference>
<dbReference type="Gene3D" id="3.40.630.30">
    <property type="match status" value="1"/>
</dbReference>
<evidence type="ECO:0000313" key="5">
    <source>
        <dbReference type="EMBL" id="KAK9501269.1"/>
    </source>
</evidence>
<keyword evidence="6" id="KW-1185">Reference proteome</keyword>
<dbReference type="SUPFAM" id="SSF47336">
    <property type="entry name" value="ACP-like"/>
    <property type="match status" value="1"/>
</dbReference>
<dbReference type="InterPro" id="IPR009081">
    <property type="entry name" value="PP-bd_ACP"/>
</dbReference>
<dbReference type="InterPro" id="IPR020845">
    <property type="entry name" value="AMP-binding_CS"/>
</dbReference>
<dbReference type="InterPro" id="IPR000873">
    <property type="entry name" value="AMP-dep_synth/lig_dom"/>
</dbReference>
<dbReference type="InterPro" id="IPR036736">
    <property type="entry name" value="ACP-like_sf"/>
</dbReference>
<keyword evidence="1" id="KW-0596">Phosphopantetheine</keyword>
<dbReference type="Proteomes" id="UP001461498">
    <property type="component" value="Unassembled WGS sequence"/>
</dbReference>
<name>A0AAW1CUF9_9HEMI</name>
<keyword evidence="2" id="KW-0597">Phosphoprotein</keyword>
<dbReference type="Pfam" id="PF00501">
    <property type="entry name" value="AMP-binding"/>
    <property type="match status" value="1"/>
</dbReference>
<gene>
    <name evidence="5" type="ORF">O3M35_012011</name>
</gene>
<dbReference type="PROSITE" id="PS00455">
    <property type="entry name" value="AMP_BINDING"/>
    <property type="match status" value="1"/>
</dbReference>
<reference evidence="5 6" key="1">
    <citation type="submission" date="2022-12" db="EMBL/GenBank/DDBJ databases">
        <title>Chromosome-level genome assembly of true bugs.</title>
        <authorList>
            <person name="Ma L."/>
            <person name="Li H."/>
        </authorList>
    </citation>
    <scope>NUCLEOTIDE SEQUENCE [LARGE SCALE GENOMIC DNA]</scope>
    <source>
        <strain evidence="5">Lab_2022b</strain>
    </source>
</reference>
<accession>A0AAW1CUF9</accession>
<comment type="caution">
    <text evidence="5">The sequence shown here is derived from an EMBL/GenBank/DDBJ whole genome shotgun (WGS) entry which is preliminary data.</text>
</comment>
<evidence type="ECO:0000256" key="2">
    <source>
        <dbReference type="ARBA" id="ARBA00022553"/>
    </source>
</evidence>
<dbReference type="Gene3D" id="3.30.300.30">
    <property type="match status" value="1"/>
</dbReference>
<dbReference type="EMBL" id="JAPXFL010000009">
    <property type="protein sequence ID" value="KAK9501269.1"/>
    <property type="molecule type" value="Genomic_DNA"/>
</dbReference>
<feature type="domain" description="Carrier" evidence="4">
    <location>
        <begin position="582"/>
        <end position="638"/>
    </location>
</feature>
<evidence type="ECO:0000259" key="4">
    <source>
        <dbReference type="Pfam" id="PF00550"/>
    </source>
</evidence>
<protein>
    <submittedName>
        <fullName evidence="5">Uncharacterized protein</fullName>
    </submittedName>
</protein>
<evidence type="ECO:0000256" key="1">
    <source>
        <dbReference type="ARBA" id="ARBA00022450"/>
    </source>
</evidence>
<dbReference type="InterPro" id="IPR042099">
    <property type="entry name" value="ANL_N_sf"/>
</dbReference>
<proteinExistence type="predicted"/>
<dbReference type="PANTHER" id="PTHR44845:SF6">
    <property type="entry name" value="BETA-ALANINE-ACTIVATING ENZYME"/>
    <property type="match status" value="1"/>
</dbReference>
<dbReference type="InterPro" id="IPR045851">
    <property type="entry name" value="AMP-bd_C_sf"/>
</dbReference>
<feature type="domain" description="AMP-dependent synthetase/ligase" evidence="3">
    <location>
        <begin position="29"/>
        <end position="405"/>
    </location>
</feature>
<dbReference type="Pfam" id="PF00550">
    <property type="entry name" value="PP-binding"/>
    <property type="match status" value="1"/>
</dbReference>
<dbReference type="CDD" id="cd05930">
    <property type="entry name" value="A_NRPS"/>
    <property type="match status" value="1"/>
</dbReference>
<evidence type="ECO:0000259" key="3">
    <source>
        <dbReference type="Pfam" id="PF00501"/>
    </source>
</evidence>
<organism evidence="5 6">
    <name type="scientific">Rhynocoris fuscipes</name>
    <dbReference type="NCBI Taxonomy" id="488301"/>
    <lineage>
        <taxon>Eukaryota</taxon>
        <taxon>Metazoa</taxon>
        <taxon>Ecdysozoa</taxon>
        <taxon>Arthropoda</taxon>
        <taxon>Hexapoda</taxon>
        <taxon>Insecta</taxon>
        <taxon>Pterygota</taxon>
        <taxon>Neoptera</taxon>
        <taxon>Paraneoptera</taxon>
        <taxon>Hemiptera</taxon>
        <taxon>Heteroptera</taxon>
        <taxon>Panheteroptera</taxon>
        <taxon>Cimicomorpha</taxon>
        <taxon>Reduviidae</taxon>
        <taxon>Harpactorinae</taxon>
        <taxon>Harpactorini</taxon>
        <taxon>Rhynocoris</taxon>
    </lineage>
</organism>
<dbReference type="PANTHER" id="PTHR44845">
    <property type="entry name" value="CARRIER DOMAIN-CONTAINING PROTEIN"/>
    <property type="match status" value="1"/>
</dbReference>
<dbReference type="SUPFAM" id="SSF56801">
    <property type="entry name" value="Acetyl-CoA synthetase-like"/>
    <property type="match status" value="1"/>
</dbReference>
<sequence length="869" mass="98102">MGTIPQVSVMRGPIPISELKYGERLYKLFQKSAERYPANLALIYEDIRGVIKQLTFAELEEKTNRLARGILKQIAKKTPNNDGDYLIAVSIAPSDTLVMSLLAIWKAGCAYLPLDCNAPPERVRHILAESTPVLVLCETDEKEHLYKNIGCITYQKLEMISSNLARSPIPDEELASSQEDPIEIVQYTSGSSGLSKGVRMANSSIKNRIEWQWKSMPFSAEEKYCIFKTSLTFVDSVCEIWAPLLYPNVPRTIVIVPREITVNPQKLIPLLEKYKVGRLVLVPSLLRTLLLYLGLSKENENMLQNLKLWICSGETLPVSLAIQFFQHFHRGSHLLCNFYGSTEIAGDVTYHLMKSPDDVAIENKVPIGIPLDNTVIYLLDKDLNVVNTGEMGEIYVSGKNVTPGYVNGRDAFRFVESPHTVDPEHKILFKTGDYGRIVKDTLLYEGRTDSQLKVRGHRVDLSEIDSALNQTRGIDKAVALCYNPGEIDQQILAFVLLEDDARMTAEDVENELARSLPKYALPQVFIVKKMPYLVNGKIDRQYLLNYYKEKGREANLCTDEYDLTGVPKDKEVAAECLFKTIISVLGNSVRAKVTVTSNFYSLGGNSLNSVYTISKLREEGYIIGITDFINAKNLGEVLNKMKHEDDPEMNKSDDEDESAKKFKIGLMEEKHKDDVIRVVSESFVNKSPIEKFMNPPVGIHEYKPMLEGIWPSLIKAQMSLVALNNDGKLLAVSLVFDLDDEPELDLGRTQLSYILEVLDYIEVPVKENVIPEGKRLHSFMLGTDKTLTAQENIEVTQLLEVKLIEYAKKRGYIGILSTNTSPLTQQLAEVLNYKPIKSYQVNQYVALDRTRPFKDLPDNVTAVICWKKF</sequence>